<gene>
    <name evidence="3" type="primary">29</name>
    <name evidence="3" type="ORF">PBI_BREENIOME_29</name>
</gene>
<dbReference type="InterPro" id="IPR001107">
    <property type="entry name" value="Band_7"/>
</dbReference>
<dbReference type="Proteomes" id="UP000016781">
    <property type="component" value="Segment"/>
</dbReference>
<name>T2FHX9_9CAUD</name>
<organism evidence="3 4">
    <name type="scientific">Mycobacterium phage Breeniome</name>
    <dbReference type="NCBI Taxonomy" id="1340712"/>
    <lineage>
        <taxon>Viruses</taxon>
        <taxon>Duplodnaviria</taxon>
        <taxon>Heunggongvirae</taxon>
        <taxon>Uroviricota</taxon>
        <taxon>Caudoviricetes</taxon>
        <taxon>Ceeclamvirinae</taxon>
        <taxon>Bixzunavirus</taxon>
        <taxon>Bixzunavirus Bxz1</taxon>
    </lineage>
</organism>
<proteinExistence type="predicted"/>
<keyword evidence="1" id="KW-0472">Membrane</keyword>
<feature type="domain" description="Band 7" evidence="2">
    <location>
        <begin position="55"/>
        <end position="259"/>
    </location>
</feature>
<reference evidence="3 4" key="1">
    <citation type="submission" date="2013-05" db="EMBL/GenBank/DDBJ databases">
        <authorList>
            <person name="Afzal S."/>
            <person name="Hwang D."/>
            <person name="Yip S.H."/>
            <person name="Yip V.L."/>
            <person name="Szumanski E.N."/>
            <person name="Jones T."/>
            <person name="Letterese N."/>
            <person name="Lopez L."/>
            <person name="Sadigh O."/>
            <person name="Gupta S."/>
            <person name="Sooknauth T.D."/>
            <person name="Granados A."/>
            <person name="Danilov Y."/>
            <person name="Carpino J."/>
            <person name="Ovalle R."/>
            <person name="Dennehy J."/>
            <person name="Bradley K.W."/>
            <person name="Khaja R."/>
            <person name="Lewis M.F."/>
            <person name="Barker L.P."/>
            <person name="Asai D.J."/>
            <person name="Bowman C.A."/>
            <person name="Russell D.A."/>
            <person name="Pope W.H."/>
            <person name="Jacobs-Sera D."/>
            <person name="Hendrix R.W."/>
            <person name="Hatfull G.F."/>
        </authorList>
    </citation>
    <scope>NUCLEOTIDE SEQUENCE [LARGE SCALE GENOMIC DNA]</scope>
</reference>
<dbReference type="EMBL" id="KF006817">
    <property type="protein sequence ID" value="AGV99513.1"/>
    <property type="molecule type" value="Genomic_DNA"/>
</dbReference>
<keyword evidence="1" id="KW-0812">Transmembrane</keyword>
<protein>
    <submittedName>
        <fullName evidence="3">Band-7-like membrane protein</fullName>
    </submittedName>
</protein>
<evidence type="ECO:0000313" key="4">
    <source>
        <dbReference type="Proteomes" id="UP000016781"/>
    </source>
</evidence>
<accession>T2FHX9</accession>
<evidence type="ECO:0000313" key="3">
    <source>
        <dbReference type="EMBL" id="AGV99513.1"/>
    </source>
</evidence>
<evidence type="ECO:0000256" key="1">
    <source>
        <dbReference type="SAM" id="Phobius"/>
    </source>
</evidence>
<dbReference type="Pfam" id="PF01145">
    <property type="entry name" value="Band_7"/>
    <property type="match status" value="1"/>
</dbReference>
<feature type="transmembrane region" description="Helical" evidence="1">
    <location>
        <begin position="35"/>
        <end position="56"/>
    </location>
</feature>
<feature type="transmembrane region" description="Helical" evidence="1">
    <location>
        <begin position="6"/>
        <end position="23"/>
    </location>
</feature>
<dbReference type="GeneID" id="26684074"/>
<dbReference type="RefSeq" id="YP_009221159.1">
    <property type="nucleotide sequence ID" value="NC_029044.1"/>
</dbReference>
<evidence type="ECO:0000259" key="2">
    <source>
        <dbReference type="Pfam" id="PF01145"/>
    </source>
</evidence>
<sequence>MIVTVVLALLALVVIGAVIILLLTNDKDTWAGSFLTAAGALVLFLIVGFFATFTVVSTRNIGVVTTFGRPVGTLSNGPHFVWPWQSVEELDGAIQIDWHKDNDPNGDNHDGAIVVRLANNSNAWADTSVSWEMKQDKADELFLQYKTFDNIRTNLVTRNLQTAMNEVFATYNPLGQIKTEQTPEGPKTTVVPVTESQLPTLPTLATRVRDIMQSKVGDYVSIKEVQIPTIAFDGNTQQRIDELNQQKAATAVAIEKQATASAESQANAEIAASINKDPNVLVNKCLDIVREKGGNVLGCWPGTNVVPTVPANPQG</sequence>
<dbReference type="KEGG" id="vg:26684074"/>
<keyword evidence="1" id="KW-1133">Transmembrane helix</keyword>